<accession>A0A0F9J9B5</accession>
<proteinExistence type="predicted"/>
<organism evidence="1">
    <name type="scientific">marine sediment metagenome</name>
    <dbReference type="NCBI Taxonomy" id="412755"/>
    <lineage>
        <taxon>unclassified sequences</taxon>
        <taxon>metagenomes</taxon>
        <taxon>ecological metagenomes</taxon>
    </lineage>
</organism>
<sequence length="191" mass="20876">MTSAIKQQDVGRARISLTELLIHNSDTFHASHVDETMGDGDIIVLGWKTSNTEKFVHLVTLFASKAGGHLEIFEGSTWGRLTNQTTVNIIQHNRNQTAANNSGVLENSTQTAYNAGMKMKASVAAFQSLVNGTLIFDDYVFGTANKGGGAGQHDDELILKKDTQYLAKYTADGASNGGFIRLEWYEYIIVD</sequence>
<gene>
    <name evidence="1" type="ORF">LCGC14_1483920</name>
</gene>
<comment type="caution">
    <text evidence="1">The sequence shown here is derived from an EMBL/GenBank/DDBJ whole genome shotgun (WGS) entry which is preliminary data.</text>
</comment>
<dbReference type="EMBL" id="LAZR01010587">
    <property type="protein sequence ID" value="KKM66168.1"/>
    <property type="molecule type" value="Genomic_DNA"/>
</dbReference>
<reference evidence="1" key="1">
    <citation type="journal article" date="2015" name="Nature">
        <title>Complex archaea that bridge the gap between prokaryotes and eukaryotes.</title>
        <authorList>
            <person name="Spang A."/>
            <person name="Saw J.H."/>
            <person name="Jorgensen S.L."/>
            <person name="Zaremba-Niedzwiedzka K."/>
            <person name="Martijn J."/>
            <person name="Lind A.E."/>
            <person name="van Eijk R."/>
            <person name="Schleper C."/>
            <person name="Guy L."/>
            <person name="Ettema T.J."/>
        </authorList>
    </citation>
    <scope>NUCLEOTIDE SEQUENCE</scope>
</reference>
<evidence type="ECO:0000313" key="1">
    <source>
        <dbReference type="EMBL" id="KKM66168.1"/>
    </source>
</evidence>
<dbReference type="AlphaFoldDB" id="A0A0F9J9B5"/>
<protein>
    <submittedName>
        <fullName evidence="1">Uncharacterized protein</fullName>
    </submittedName>
</protein>
<name>A0A0F9J9B5_9ZZZZ</name>